<comment type="caution">
    <text evidence="8">The sequence shown here is derived from an EMBL/GenBank/DDBJ whole genome shotgun (WGS) entry which is preliminary data.</text>
</comment>
<feature type="transmembrane region" description="Helical" evidence="7">
    <location>
        <begin position="161"/>
        <end position="180"/>
    </location>
</feature>
<keyword evidence="6 7" id="KW-0472">Membrane</keyword>
<evidence type="ECO:0000313" key="9">
    <source>
        <dbReference type="Proteomes" id="UP001276564"/>
    </source>
</evidence>
<dbReference type="RefSeq" id="WP_320320456.1">
    <property type="nucleotide sequence ID" value="NZ_JAVIIP010000006.1"/>
</dbReference>
<keyword evidence="5 7" id="KW-1133">Transmembrane helix</keyword>
<feature type="transmembrane region" description="Helical" evidence="7">
    <location>
        <begin position="58"/>
        <end position="77"/>
    </location>
</feature>
<name>A0ABU5AMG5_9HYPH</name>
<protein>
    <submittedName>
        <fullName evidence="8">Divalent metal cation transporter</fullName>
    </submittedName>
</protein>
<evidence type="ECO:0000256" key="7">
    <source>
        <dbReference type="SAM" id="Phobius"/>
    </source>
</evidence>
<feature type="transmembrane region" description="Helical" evidence="7">
    <location>
        <begin position="375"/>
        <end position="395"/>
    </location>
</feature>
<dbReference type="PANTHER" id="PTHR11706">
    <property type="entry name" value="SOLUTE CARRIER PROTEIN FAMILY 11 MEMBER"/>
    <property type="match status" value="1"/>
</dbReference>
<feature type="transmembrane region" description="Helical" evidence="7">
    <location>
        <begin position="200"/>
        <end position="219"/>
    </location>
</feature>
<proteinExistence type="predicted"/>
<evidence type="ECO:0000256" key="2">
    <source>
        <dbReference type="ARBA" id="ARBA00022448"/>
    </source>
</evidence>
<keyword evidence="2" id="KW-0813">Transport</keyword>
<dbReference type="PANTHER" id="PTHR11706:SF33">
    <property type="entry name" value="NATURAL RESISTANCE-ASSOCIATED MACROPHAGE PROTEIN 2"/>
    <property type="match status" value="1"/>
</dbReference>
<evidence type="ECO:0000256" key="4">
    <source>
        <dbReference type="ARBA" id="ARBA00022847"/>
    </source>
</evidence>
<evidence type="ECO:0000256" key="5">
    <source>
        <dbReference type="ARBA" id="ARBA00022989"/>
    </source>
</evidence>
<dbReference type="EMBL" id="JAVIIP010000006">
    <property type="protein sequence ID" value="MDX8538495.1"/>
    <property type="molecule type" value="Genomic_DNA"/>
</dbReference>
<keyword evidence="4" id="KW-0769">Symport</keyword>
<feature type="transmembrane region" description="Helical" evidence="7">
    <location>
        <begin position="302"/>
        <end position="328"/>
    </location>
</feature>
<feature type="transmembrane region" description="Helical" evidence="7">
    <location>
        <begin position="136"/>
        <end position="154"/>
    </location>
</feature>
<evidence type="ECO:0000256" key="6">
    <source>
        <dbReference type="ARBA" id="ARBA00023136"/>
    </source>
</evidence>
<organism evidence="8 9">
    <name type="scientific">Mesorhizobium abyssinicae</name>
    <dbReference type="NCBI Taxonomy" id="1209958"/>
    <lineage>
        <taxon>Bacteria</taxon>
        <taxon>Pseudomonadati</taxon>
        <taxon>Pseudomonadota</taxon>
        <taxon>Alphaproteobacteria</taxon>
        <taxon>Hyphomicrobiales</taxon>
        <taxon>Phyllobacteriaceae</taxon>
        <taxon>Mesorhizobium</taxon>
    </lineage>
</organism>
<feature type="transmembrane region" description="Helical" evidence="7">
    <location>
        <begin position="255"/>
        <end position="277"/>
    </location>
</feature>
<accession>A0ABU5AMG5</accession>
<evidence type="ECO:0000256" key="1">
    <source>
        <dbReference type="ARBA" id="ARBA00004141"/>
    </source>
</evidence>
<feature type="transmembrane region" description="Helical" evidence="7">
    <location>
        <begin position="98"/>
        <end position="116"/>
    </location>
</feature>
<dbReference type="Pfam" id="PF01566">
    <property type="entry name" value="Nramp"/>
    <property type="match status" value="1"/>
</dbReference>
<dbReference type="InterPro" id="IPR001046">
    <property type="entry name" value="NRAMP_fam"/>
</dbReference>
<evidence type="ECO:0000313" key="8">
    <source>
        <dbReference type="EMBL" id="MDX8538495.1"/>
    </source>
</evidence>
<dbReference type="Proteomes" id="UP001276564">
    <property type="component" value="Unassembled WGS sequence"/>
</dbReference>
<sequence length="436" mass="46374">MTDVSSEVEREQSNTVAKGPFQRFLRIIGPGFITGASDDDPSGIGTYSQAGAQLGFNIGWTMLFTFPLMAAIQEIAARIGRTTGKGISGNLSRYYPAPLLYLVVVLLFSANVINIGADLSAMADALNLLIGGPSSVYVLGFALVSVAAIVFLKYSRYVKILKWTTLSLFAYVVAMFAANVPWGEAANGVLIPHIEWNGTFFTTLLAILGTTISPYLFFWQASQEVEEEKLDPSAKPLKWAPWQARKAFGRIRADTLVGMALSNLIAIAIIFTTAATLNKAGVTDISSSTDAAKALEPVAGKFAFIIFAAGIIGTGLLAVPVLAGSAAFAVGEALHWKVGLAREPKEAVAFYGTLTIAAALGTGIMFTPLDPIKALYWSAVINGICAVPVMVVMMLMAGRADIMGDFPIRGWLRSLGWLSTVAMTLCVVGLAAQWLL</sequence>
<comment type="subcellular location">
    <subcellularLocation>
        <location evidence="1">Membrane</location>
        <topology evidence="1">Multi-pass membrane protein</topology>
    </subcellularLocation>
</comment>
<feature type="transmembrane region" description="Helical" evidence="7">
    <location>
        <begin position="348"/>
        <end position="369"/>
    </location>
</feature>
<gene>
    <name evidence="8" type="ORF">RFM23_12785</name>
</gene>
<evidence type="ECO:0000256" key="3">
    <source>
        <dbReference type="ARBA" id="ARBA00022692"/>
    </source>
</evidence>
<keyword evidence="9" id="KW-1185">Reference proteome</keyword>
<keyword evidence="3 7" id="KW-0812">Transmembrane</keyword>
<feature type="transmembrane region" description="Helical" evidence="7">
    <location>
        <begin position="415"/>
        <end position="435"/>
    </location>
</feature>
<reference evidence="8 9" key="1">
    <citation type="submission" date="2023-08" db="EMBL/GenBank/DDBJ databases">
        <title>Implementing the SeqCode for naming new Mesorhizobium species isolated from Vachellia karroo root nodules.</title>
        <authorList>
            <person name="Van Lill M."/>
        </authorList>
    </citation>
    <scope>NUCLEOTIDE SEQUENCE [LARGE SCALE GENOMIC DNA]</scope>
    <source>
        <strain evidence="8 9">VK4B</strain>
    </source>
</reference>